<dbReference type="InterPro" id="IPR011250">
    <property type="entry name" value="OMP/PagP_B-barrel"/>
</dbReference>
<sequence>MNHHFNKQPFLLCLIILLFCFEKARAQTPEIEFEPVDGYNEFNKGHGIAIVAEYGYDIPQGALGLNYKLTPTYGLGVLKKIDAFTVNFNLNYHEYPVKNNSYGKVDNYFLVLGFYTGGAYDKMISSFFKVYGGLNVGGWFKRYDIVTDYDDCDCEQGNINFYFAPKAGFTYLTNSNIGIGIEAKYNIFVTGYDYVTDEPGGKLYNSIAASVMLSYHF</sequence>
<evidence type="ECO:0000256" key="1">
    <source>
        <dbReference type="SAM" id="SignalP"/>
    </source>
</evidence>
<feature type="chain" id="PRO_5018771710" description="Outer membrane protein beta-barrel domain-containing protein" evidence="1">
    <location>
        <begin position="27"/>
        <end position="217"/>
    </location>
</feature>
<accession>A0A3S2Y2L4</accession>
<proteinExistence type="predicted"/>
<protein>
    <recommendedName>
        <fullName evidence="4">Outer membrane protein beta-barrel domain-containing protein</fullName>
    </recommendedName>
</protein>
<evidence type="ECO:0008006" key="4">
    <source>
        <dbReference type="Google" id="ProtNLM"/>
    </source>
</evidence>
<organism evidence="2 3">
    <name type="scientific">Mucilaginibacter limnophilus</name>
    <dbReference type="NCBI Taxonomy" id="1932778"/>
    <lineage>
        <taxon>Bacteria</taxon>
        <taxon>Pseudomonadati</taxon>
        <taxon>Bacteroidota</taxon>
        <taxon>Sphingobacteriia</taxon>
        <taxon>Sphingobacteriales</taxon>
        <taxon>Sphingobacteriaceae</taxon>
        <taxon>Mucilaginibacter</taxon>
    </lineage>
</organism>
<name>A0A3S2Y2L4_9SPHI</name>
<keyword evidence="1" id="KW-0732">Signal</keyword>
<dbReference type="EMBL" id="SACK01000002">
    <property type="protein sequence ID" value="RVU02008.1"/>
    <property type="molecule type" value="Genomic_DNA"/>
</dbReference>
<dbReference type="AlphaFoldDB" id="A0A3S2Y2L4"/>
<evidence type="ECO:0000313" key="3">
    <source>
        <dbReference type="Proteomes" id="UP000282759"/>
    </source>
</evidence>
<reference evidence="2 3" key="1">
    <citation type="submission" date="2019-01" db="EMBL/GenBank/DDBJ databases">
        <authorList>
            <person name="Chen W.-M."/>
        </authorList>
    </citation>
    <scope>NUCLEOTIDE SEQUENCE [LARGE SCALE GENOMIC DNA]</scope>
    <source>
        <strain evidence="2 3">YBJ-36</strain>
    </source>
</reference>
<dbReference type="OrthoDB" id="799244at2"/>
<dbReference type="SUPFAM" id="SSF56925">
    <property type="entry name" value="OMPA-like"/>
    <property type="match status" value="1"/>
</dbReference>
<feature type="signal peptide" evidence="1">
    <location>
        <begin position="1"/>
        <end position="26"/>
    </location>
</feature>
<dbReference type="RefSeq" id="WP_127704372.1">
    <property type="nucleotide sequence ID" value="NZ_SACK01000002.1"/>
</dbReference>
<evidence type="ECO:0000313" key="2">
    <source>
        <dbReference type="EMBL" id="RVU02008.1"/>
    </source>
</evidence>
<gene>
    <name evidence="2" type="ORF">EOD41_08640</name>
</gene>
<keyword evidence="3" id="KW-1185">Reference proteome</keyword>
<comment type="caution">
    <text evidence="2">The sequence shown here is derived from an EMBL/GenBank/DDBJ whole genome shotgun (WGS) entry which is preliminary data.</text>
</comment>
<dbReference type="Proteomes" id="UP000282759">
    <property type="component" value="Unassembled WGS sequence"/>
</dbReference>